<comment type="caution">
    <text evidence="5">The sequence shown here is derived from an EMBL/GenBank/DDBJ whole genome shotgun (WGS) entry which is preliminary data.</text>
</comment>
<feature type="region of interest" description="Disordered" evidence="4">
    <location>
        <begin position="224"/>
        <end position="246"/>
    </location>
</feature>
<name>A0A4R6VLH4_9PSEU</name>
<comment type="similarity">
    <text evidence="1 3">Belongs to the short-chain dehydrogenases/reductases (SDR) family.</text>
</comment>
<protein>
    <submittedName>
        <fullName evidence="5">Short-subunit dehydrogenase</fullName>
    </submittedName>
</protein>
<keyword evidence="6" id="KW-1185">Reference proteome</keyword>
<dbReference type="GO" id="GO:0016616">
    <property type="term" value="F:oxidoreductase activity, acting on the CH-OH group of donors, NAD or NADP as acceptor"/>
    <property type="evidence" value="ECO:0007669"/>
    <property type="project" value="TreeGrafter"/>
</dbReference>
<gene>
    <name evidence="5" type="ORF">EV188_102394</name>
</gene>
<evidence type="ECO:0000256" key="1">
    <source>
        <dbReference type="ARBA" id="ARBA00006484"/>
    </source>
</evidence>
<evidence type="ECO:0000313" key="5">
    <source>
        <dbReference type="EMBL" id="TDQ62739.1"/>
    </source>
</evidence>
<organism evidence="5 6">
    <name type="scientific">Actinomycetospora succinea</name>
    <dbReference type="NCBI Taxonomy" id="663603"/>
    <lineage>
        <taxon>Bacteria</taxon>
        <taxon>Bacillati</taxon>
        <taxon>Actinomycetota</taxon>
        <taxon>Actinomycetes</taxon>
        <taxon>Pseudonocardiales</taxon>
        <taxon>Pseudonocardiaceae</taxon>
        <taxon>Actinomycetospora</taxon>
    </lineage>
</organism>
<keyword evidence="2" id="KW-0560">Oxidoreductase</keyword>
<dbReference type="PANTHER" id="PTHR42760:SF133">
    <property type="entry name" value="3-OXOACYL-[ACYL-CARRIER-PROTEIN] REDUCTASE"/>
    <property type="match status" value="1"/>
</dbReference>
<evidence type="ECO:0000256" key="2">
    <source>
        <dbReference type="ARBA" id="ARBA00023002"/>
    </source>
</evidence>
<reference evidence="5 6" key="1">
    <citation type="submission" date="2019-03" db="EMBL/GenBank/DDBJ databases">
        <title>Genomic Encyclopedia of Type Strains, Phase IV (KMG-IV): sequencing the most valuable type-strain genomes for metagenomic binning, comparative biology and taxonomic classification.</title>
        <authorList>
            <person name="Goeker M."/>
        </authorList>
    </citation>
    <scope>NUCLEOTIDE SEQUENCE [LARGE SCALE GENOMIC DNA]</scope>
    <source>
        <strain evidence="5 6">DSM 45775</strain>
    </source>
</reference>
<dbReference type="PRINTS" id="PR00080">
    <property type="entry name" value="SDRFAMILY"/>
</dbReference>
<evidence type="ECO:0000256" key="3">
    <source>
        <dbReference type="RuleBase" id="RU000363"/>
    </source>
</evidence>
<proteinExistence type="inferred from homology"/>
<dbReference type="InterPro" id="IPR036291">
    <property type="entry name" value="NAD(P)-bd_dom_sf"/>
</dbReference>
<dbReference type="PANTHER" id="PTHR42760">
    <property type="entry name" value="SHORT-CHAIN DEHYDROGENASES/REDUCTASES FAMILY MEMBER"/>
    <property type="match status" value="1"/>
</dbReference>
<feature type="compositionally biased region" description="Basic and acidic residues" evidence="4">
    <location>
        <begin position="237"/>
        <end position="246"/>
    </location>
</feature>
<dbReference type="Pfam" id="PF00106">
    <property type="entry name" value="adh_short"/>
    <property type="match status" value="1"/>
</dbReference>
<accession>A0A4R6VLH4</accession>
<evidence type="ECO:0000256" key="4">
    <source>
        <dbReference type="SAM" id="MobiDB-lite"/>
    </source>
</evidence>
<evidence type="ECO:0000313" key="6">
    <source>
        <dbReference type="Proteomes" id="UP000295705"/>
    </source>
</evidence>
<dbReference type="AlphaFoldDB" id="A0A4R6VLH4"/>
<dbReference type="InterPro" id="IPR002347">
    <property type="entry name" value="SDR_fam"/>
</dbReference>
<sequence length="246" mass="25167">MEGADAGNLGPVTHELTGRTALVTGASRGLGRAIAAGLAGAGATVIGMARDPDALQEAVASFGGRALPHDLADVDGIAARVDGLDVDVLVNAAAVMSAPRSKTLDASLAQWRDVRAVDLDAPFALIHALVPGMAKRRWGRVVNLSACLGRLTGPGTAGGLAPYRVAKAGLNALTRNLAHELALGRRGVLVDATCPGHCRTDMGGPDAPRSIGQGADTALWLATRDSSPSDPAPTGRLWEDRAEVPW</sequence>
<dbReference type="Proteomes" id="UP000295705">
    <property type="component" value="Unassembled WGS sequence"/>
</dbReference>
<dbReference type="Gene3D" id="3.40.50.720">
    <property type="entry name" value="NAD(P)-binding Rossmann-like Domain"/>
    <property type="match status" value="1"/>
</dbReference>
<dbReference type="PRINTS" id="PR00081">
    <property type="entry name" value="GDHRDH"/>
</dbReference>
<dbReference type="EMBL" id="SNYO01000002">
    <property type="protein sequence ID" value="TDQ62739.1"/>
    <property type="molecule type" value="Genomic_DNA"/>
</dbReference>
<dbReference type="SUPFAM" id="SSF51735">
    <property type="entry name" value="NAD(P)-binding Rossmann-fold domains"/>
    <property type="match status" value="1"/>
</dbReference>